<evidence type="ECO:0000313" key="3">
    <source>
        <dbReference type="Proteomes" id="UP000095751"/>
    </source>
</evidence>
<protein>
    <submittedName>
        <fullName evidence="2">Uncharacterized protein</fullName>
    </submittedName>
</protein>
<accession>A0A1E7ESX1</accession>
<sequence>MPPHLCLDTDIQFNMSNDSDVQPPSTPGTPGTTGTGGGSVFSGLDSEFGGVLSPRSLSSPKSIMTGYTCGSAATIRASNLNVSSPKSTMTGYTCGSASTIQASNLNNKKKKSSTPKSLVTGGSLFAFSEVDEENDDTEDLELLERKQPSTTKSIASHNSEENAYTGNELEGSTDGSTDGDTDETEATSSLEGVSINLPVKSKEEEEI</sequence>
<feature type="non-terminal residue" evidence="2">
    <location>
        <position position="207"/>
    </location>
</feature>
<proteinExistence type="predicted"/>
<gene>
    <name evidence="2" type="ORF">FRACYDRAFT_271620</name>
</gene>
<dbReference type="Proteomes" id="UP000095751">
    <property type="component" value="Unassembled WGS sequence"/>
</dbReference>
<dbReference type="EMBL" id="KV784378">
    <property type="protein sequence ID" value="OEU08894.1"/>
    <property type="molecule type" value="Genomic_DNA"/>
</dbReference>
<reference evidence="2 3" key="1">
    <citation type="submission" date="2016-09" db="EMBL/GenBank/DDBJ databases">
        <title>Extensive genetic diversity and differential bi-allelic expression allows diatom success in the polar Southern Ocean.</title>
        <authorList>
            <consortium name="DOE Joint Genome Institute"/>
            <person name="Mock T."/>
            <person name="Otillar R.P."/>
            <person name="Strauss J."/>
            <person name="Dupont C."/>
            <person name="Frickenhaus S."/>
            <person name="Maumus F."/>
            <person name="Mcmullan M."/>
            <person name="Sanges R."/>
            <person name="Schmutz J."/>
            <person name="Toseland A."/>
            <person name="Valas R."/>
            <person name="Veluchamy A."/>
            <person name="Ward B.J."/>
            <person name="Allen A."/>
            <person name="Barry K."/>
            <person name="Falciatore A."/>
            <person name="Ferrante M."/>
            <person name="Fortunato A.E."/>
            <person name="Gloeckner G."/>
            <person name="Gruber A."/>
            <person name="Hipkin R."/>
            <person name="Janech M."/>
            <person name="Kroth P."/>
            <person name="Leese F."/>
            <person name="Lindquist E."/>
            <person name="Lyon B.R."/>
            <person name="Martin J."/>
            <person name="Mayer C."/>
            <person name="Parker M."/>
            <person name="Quesneville H."/>
            <person name="Raymond J."/>
            <person name="Uhlig C."/>
            <person name="Valentin K.U."/>
            <person name="Worden A.Z."/>
            <person name="Armbrust E.V."/>
            <person name="Bowler C."/>
            <person name="Green B."/>
            <person name="Moulton V."/>
            <person name="Van Oosterhout C."/>
            <person name="Grigoriev I."/>
        </authorList>
    </citation>
    <scope>NUCLEOTIDE SEQUENCE [LARGE SCALE GENOMIC DNA]</scope>
    <source>
        <strain evidence="2 3">CCMP1102</strain>
    </source>
</reference>
<feature type="compositionally biased region" description="Acidic residues" evidence="1">
    <location>
        <begin position="129"/>
        <end position="141"/>
    </location>
</feature>
<feature type="compositionally biased region" description="Polar residues" evidence="1">
    <location>
        <begin position="148"/>
        <end position="165"/>
    </location>
</feature>
<feature type="compositionally biased region" description="Gly residues" evidence="1">
    <location>
        <begin position="31"/>
        <end position="40"/>
    </location>
</feature>
<feature type="compositionally biased region" description="Polar residues" evidence="1">
    <location>
        <begin position="11"/>
        <end position="22"/>
    </location>
</feature>
<evidence type="ECO:0000313" key="2">
    <source>
        <dbReference type="EMBL" id="OEU08894.1"/>
    </source>
</evidence>
<dbReference type="AlphaFoldDB" id="A0A1E7ESX1"/>
<organism evidence="2 3">
    <name type="scientific">Fragilariopsis cylindrus CCMP1102</name>
    <dbReference type="NCBI Taxonomy" id="635003"/>
    <lineage>
        <taxon>Eukaryota</taxon>
        <taxon>Sar</taxon>
        <taxon>Stramenopiles</taxon>
        <taxon>Ochrophyta</taxon>
        <taxon>Bacillariophyta</taxon>
        <taxon>Bacillariophyceae</taxon>
        <taxon>Bacillariophycidae</taxon>
        <taxon>Bacillariales</taxon>
        <taxon>Bacillariaceae</taxon>
        <taxon>Fragilariopsis</taxon>
    </lineage>
</organism>
<feature type="region of interest" description="Disordered" evidence="1">
    <location>
        <begin position="129"/>
        <end position="207"/>
    </location>
</feature>
<dbReference type="KEGG" id="fcy:FRACYDRAFT_271620"/>
<name>A0A1E7ESX1_9STRA</name>
<keyword evidence="3" id="KW-1185">Reference proteome</keyword>
<dbReference type="InParanoid" id="A0A1E7ESX1"/>
<evidence type="ECO:0000256" key="1">
    <source>
        <dbReference type="SAM" id="MobiDB-lite"/>
    </source>
</evidence>
<feature type="region of interest" description="Disordered" evidence="1">
    <location>
        <begin position="9"/>
        <end position="40"/>
    </location>
</feature>